<dbReference type="InterPro" id="IPR035644">
    <property type="entry name" value="MraZ_C"/>
</dbReference>
<dbReference type="InterPro" id="IPR020603">
    <property type="entry name" value="MraZ_dom"/>
</dbReference>
<sequence>MFVGKYYNSTDSKFRLIVPAKFRDELGCRCIVAKSLDKCLTIYPFGQWEKFVSEKLELLPDSNPNARRLKRHFLSSAAECDVDKQGRLKLPQDLVNYAGIEKELVTVGSNRTIEVWSKEEWDKQLDEETGELMNASEIAEGMEQYGF</sequence>
<keyword evidence="4 7" id="KW-0805">Transcription regulation</keyword>
<name>A0A9D1HDG6_9FIRM</name>
<organism evidence="9 10">
    <name type="scientific">Candidatus Allocopromorpha excrementavium</name>
    <dbReference type="NCBI Taxonomy" id="2840741"/>
    <lineage>
        <taxon>Bacteria</taxon>
        <taxon>Bacillati</taxon>
        <taxon>Bacillota</taxon>
        <taxon>Clostridia</taxon>
        <taxon>Eubacteriales</taxon>
        <taxon>Eubacteriaceae</taxon>
        <taxon>Eubacteriaceae incertae sedis</taxon>
        <taxon>Candidatus Allocopromorpha</taxon>
    </lineage>
</organism>
<evidence type="ECO:0000313" key="9">
    <source>
        <dbReference type="EMBL" id="HIU00211.1"/>
    </source>
</evidence>
<dbReference type="GO" id="GO:0009295">
    <property type="term" value="C:nucleoid"/>
    <property type="evidence" value="ECO:0007669"/>
    <property type="project" value="UniProtKB-SubCell"/>
</dbReference>
<evidence type="ECO:0000256" key="5">
    <source>
        <dbReference type="ARBA" id="ARBA00023125"/>
    </source>
</evidence>
<dbReference type="PROSITE" id="PS51740">
    <property type="entry name" value="SPOVT_ABRB"/>
    <property type="match status" value="2"/>
</dbReference>
<reference evidence="9" key="2">
    <citation type="journal article" date="2021" name="PeerJ">
        <title>Extensive microbial diversity within the chicken gut microbiome revealed by metagenomics and culture.</title>
        <authorList>
            <person name="Gilroy R."/>
            <person name="Ravi A."/>
            <person name="Getino M."/>
            <person name="Pursley I."/>
            <person name="Horton D.L."/>
            <person name="Alikhan N.F."/>
            <person name="Baker D."/>
            <person name="Gharbi K."/>
            <person name="Hall N."/>
            <person name="Watson M."/>
            <person name="Adriaenssens E.M."/>
            <person name="Foster-Nyarko E."/>
            <person name="Jarju S."/>
            <person name="Secka A."/>
            <person name="Antonio M."/>
            <person name="Oren A."/>
            <person name="Chaudhuri R.R."/>
            <person name="La Ragione R."/>
            <person name="Hildebrand F."/>
            <person name="Pallen M.J."/>
        </authorList>
    </citation>
    <scope>NUCLEOTIDE SEQUENCE</scope>
    <source>
        <strain evidence="9">CHK176-22527</strain>
    </source>
</reference>
<dbReference type="GO" id="GO:0003700">
    <property type="term" value="F:DNA-binding transcription factor activity"/>
    <property type="evidence" value="ECO:0007669"/>
    <property type="project" value="UniProtKB-UniRule"/>
</dbReference>
<dbReference type="InterPro" id="IPR003444">
    <property type="entry name" value="MraZ"/>
</dbReference>
<evidence type="ECO:0000256" key="7">
    <source>
        <dbReference type="HAMAP-Rule" id="MF_01008"/>
    </source>
</evidence>
<evidence type="ECO:0000256" key="4">
    <source>
        <dbReference type="ARBA" id="ARBA00023015"/>
    </source>
</evidence>
<dbReference type="InterPro" id="IPR007159">
    <property type="entry name" value="SpoVT-AbrB_dom"/>
</dbReference>
<comment type="subcellular location">
    <subcellularLocation>
        <location evidence="7">Cytoplasm</location>
        <location evidence="7">Nucleoid</location>
    </subcellularLocation>
</comment>
<reference evidence="9" key="1">
    <citation type="submission" date="2020-10" db="EMBL/GenBank/DDBJ databases">
        <authorList>
            <person name="Gilroy R."/>
        </authorList>
    </citation>
    <scope>NUCLEOTIDE SEQUENCE</scope>
    <source>
        <strain evidence="9">CHK176-22527</strain>
    </source>
</reference>
<dbReference type="EMBL" id="DVLX01000098">
    <property type="protein sequence ID" value="HIU00211.1"/>
    <property type="molecule type" value="Genomic_DNA"/>
</dbReference>
<dbReference type="GO" id="GO:2000143">
    <property type="term" value="P:negative regulation of DNA-templated transcription initiation"/>
    <property type="evidence" value="ECO:0007669"/>
    <property type="project" value="TreeGrafter"/>
</dbReference>
<protein>
    <recommendedName>
        <fullName evidence="1 7">Transcriptional regulator MraZ</fullName>
    </recommendedName>
</protein>
<dbReference type="SUPFAM" id="SSF89447">
    <property type="entry name" value="AbrB/MazE/MraZ-like"/>
    <property type="match status" value="1"/>
</dbReference>
<dbReference type="HAMAP" id="MF_01008">
    <property type="entry name" value="MraZ"/>
    <property type="match status" value="1"/>
</dbReference>
<accession>A0A9D1HDG6</accession>
<dbReference type="AlphaFoldDB" id="A0A9D1HDG6"/>
<keyword evidence="6 7" id="KW-0804">Transcription</keyword>
<evidence type="ECO:0000256" key="1">
    <source>
        <dbReference type="ARBA" id="ARBA00013860"/>
    </source>
</evidence>
<evidence type="ECO:0000256" key="6">
    <source>
        <dbReference type="ARBA" id="ARBA00023163"/>
    </source>
</evidence>
<dbReference type="CDD" id="cd16320">
    <property type="entry name" value="MraZ_N"/>
    <property type="match status" value="1"/>
</dbReference>
<comment type="subunit">
    <text evidence="7">Forms oligomers.</text>
</comment>
<proteinExistence type="inferred from homology"/>
<comment type="caution">
    <text evidence="9">The sequence shown here is derived from an EMBL/GenBank/DDBJ whole genome shotgun (WGS) entry which is preliminary data.</text>
</comment>
<dbReference type="NCBIfam" id="TIGR00242">
    <property type="entry name" value="division/cell wall cluster transcriptional repressor MraZ"/>
    <property type="match status" value="1"/>
</dbReference>
<dbReference type="CDD" id="cd16321">
    <property type="entry name" value="MraZ_C"/>
    <property type="match status" value="1"/>
</dbReference>
<evidence type="ECO:0000256" key="2">
    <source>
        <dbReference type="ARBA" id="ARBA00022490"/>
    </source>
</evidence>
<feature type="domain" description="SpoVT-AbrB" evidence="8">
    <location>
        <begin position="77"/>
        <end position="120"/>
    </location>
</feature>
<dbReference type="InterPro" id="IPR037914">
    <property type="entry name" value="SpoVT-AbrB_sf"/>
</dbReference>
<evidence type="ECO:0000313" key="10">
    <source>
        <dbReference type="Proteomes" id="UP000824159"/>
    </source>
</evidence>
<feature type="domain" description="SpoVT-AbrB" evidence="8">
    <location>
        <begin position="5"/>
        <end position="47"/>
    </location>
</feature>
<evidence type="ECO:0000256" key="3">
    <source>
        <dbReference type="ARBA" id="ARBA00022737"/>
    </source>
</evidence>
<dbReference type="Proteomes" id="UP000824159">
    <property type="component" value="Unassembled WGS sequence"/>
</dbReference>
<keyword evidence="2 7" id="KW-0963">Cytoplasm</keyword>
<keyword evidence="3" id="KW-0677">Repeat</keyword>
<keyword evidence="5 7" id="KW-0238">DNA-binding</keyword>
<gene>
    <name evidence="7 9" type="primary">mraZ</name>
    <name evidence="9" type="ORF">IAD12_08165</name>
</gene>
<dbReference type="Pfam" id="PF02381">
    <property type="entry name" value="MraZ"/>
    <property type="match status" value="2"/>
</dbReference>
<dbReference type="PANTHER" id="PTHR34701">
    <property type="entry name" value="TRANSCRIPTIONAL REGULATOR MRAZ"/>
    <property type="match status" value="1"/>
</dbReference>
<dbReference type="GO" id="GO:0005737">
    <property type="term" value="C:cytoplasm"/>
    <property type="evidence" value="ECO:0007669"/>
    <property type="project" value="UniProtKB-UniRule"/>
</dbReference>
<comment type="similarity">
    <text evidence="7">Belongs to the MraZ family.</text>
</comment>
<dbReference type="InterPro" id="IPR038619">
    <property type="entry name" value="MraZ_sf"/>
</dbReference>
<dbReference type="PANTHER" id="PTHR34701:SF1">
    <property type="entry name" value="TRANSCRIPTIONAL REGULATOR MRAZ"/>
    <property type="match status" value="1"/>
</dbReference>
<dbReference type="GO" id="GO:0000976">
    <property type="term" value="F:transcription cis-regulatory region binding"/>
    <property type="evidence" value="ECO:0007669"/>
    <property type="project" value="TreeGrafter"/>
</dbReference>
<evidence type="ECO:0000259" key="8">
    <source>
        <dbReference type="PROSITE" id="PS51740"/>
    </source>
</evidence>
<dbReference type="Gene3D" id="3.40.1550.20">
    <property type="entry name" value="Transcriptional regulator MraZ domain"/>
    <property type="match status" value="1"/>
</dbReference>
<dbReference type="InterPro" id="IPR035642">
    <property type="entry name" value="MraZ_N"/>
</dbReference>